<evidence type="ECO:0000313" key="5">
    <source>
        <dbReference type="EMBL" id="MFB3799812.1"/>
    </source>
</evidence>
<reference evidence="5 6" key="1">
    <citation type="submission" date="2024-09" db="EMBL/GenBank/DDBJ databases">
        <authorList>
            <person name="Fullem K."/>
        </authorList>
    </citation>
    <scope>NUCLEOTIDE SEQUENCE [LARGE SCALE GENOMIC DNA]</scope>
    <source>
        <strain evidence="6">K1(2024)</strain>
    </source>
</reference>
<dbReference type="InterPro" id="IPR001789">
    <property type="entry name" value="Sig_transdc_resp-reg_receiver"/>
</dbReference>
<dbReference type="PANTHER" id="PTHR45566:SF2">
    <property type="entry name" value="NARL SUBFAMILY"/>
    <property type="match status" value="1"/>
</dbReference>
<feature type="domain" description="HTH luxR-type" evidence="3">
    <location>
        <begin position="156"/>
        <end position="221"/>
    </location>
</feature>
<dbReference type="EMBL" id="JBHFXX010000003">
    <property type="protein sequence ID" value="MFB3799812.1"/>
    <property type="molecule type" value="Genomic_DNA"/>
</dbReference>
<feature type="domain" description="Response regulatory" evidence="4">
    <location>
        <begin position="20"/>
        <end position="138"/>
    </location>
</feature>
<evidence type="ECO:0000259" key="3">
    <source>
        <dbReference type="PROSITE" id="PS50043"/>
    </source>
</evidence>
<evidence type="ECO:0000259" key="4">
    <source>
        <dbReference type="PROSITE" id="PS50110"/>
    </source>
</evidence>
<dbReference type="InterPro" id="IPR016032">
    <property type="entry name" value="Sig_transdc_resp-reg_C-effctor"/>
</dbReference>
<proteinExistence type="predicted"/>
<dbReference type="PROSITE" id="PS50043">
    <property type="entry name" value="HTH_LUXR_2"/>
    <property type="match status" value="1"/>
</dbReference>
<keyword evidence="1" id="KW-0238">DNA-binding</keyword>
<dbReference type="SUPFAM" id="SSF52172">
    <property type="entry name" value="CheY-like"/>
    <property type="match status" value="1"/>
</dbReference>
<dbReference type="Gene3D" id="3.40.50.2300">
    <property type="match status" value="1"/>
</dbReference>
<dbReference type="SUPFAM" id="SSF46894">
    <property type="entry name" value="C-terminal effector domain of the bipartite response regulators"/>
    <property type="match status" value="1"/>
</dbReference>
<dbReference type="Proteomes" id="UP001577047">
    <property type="component" value="Unassembled WGS sequence"/>
</dbReference>
<dbReference type="PANTHER" id="PTHR45566">
    <property type="entry name" value="HTH-TYPE TRANSCRIPTIONAL REGULATOR YHJB-RELATED"/>
    <property type="match status" value="1"/>
</dbReference>
<dbReference type="Pfam" id="PF00196">
    <property type="entry name" value="GerE"/>
    <property type="match status" value="1"/>
</dbReference>
<comment type="caution">
    <text evidence="5">The sequence shown here is derived from an EMBL/GenBank/DDBJ whole genome shotgun (WGS) entry which is preliminary data.</text>
</comment>
<accession>A0ABV4Z7I5</accession>
<evidence type="ECO:0000256" key="2">
    <source>
        <dbReference type="PROSITE-ProRule" id="PRU00169"/>
    </source>
</evidence>
<dbReference type="Gene3D" id="1.10.10.10">
    <property type="entry name" value="Winged helix-like DNA-binding domain superfamily/Winged helix DNA-binding domain"/>
    <property type="match status" value="1"/>
</dbReference>
<dbReference type="Pfam" id="PF00072">
    <property type="entry name" value="Response_reg"/>
    <property type="match status" value="1"/>
</dbReference>
<dbReference type="InterPro" id="IPR036388">
    <property type="entry name" value="WH-like_DNA-bd_sf"/>
</dbReference>
<dbReference type="CDD" id="cd06170">
    <property type="entry name" value="LuxR_C_like"/>
    <property type="match status" value="1"/>
</dbReference>
<gene>
    <name evidence="5" type="ORF">ACE1YR_05080</name>
</gene>
<dbReference type="InterPro" id="IPR051015">
    <property type="entry name" value="EvgA-like"/>
</dbReference>
<dbReference type="RefSeq" id="WP_369811529.1">
    <property type="nucleotide sequence ID" value="NZ_JAUQOQ010000013.1"/>
</dbReference>
<dbReference type="InterPro" id="IPR011006">
    <property type="entry name" value="CheY-like_superfamily"/>
</dbReference>
<dbReference type="PROSITE" id="PS50110">
    <property type="entry name" value="RESPONSE_REGULATORY"/>
    <property type="match status" value="1"/>
</dbReference>
<organism evidence="5 6">
    <name type="scientific">Pseudomonas boreofloridensis</name>
    <dbReference type="NCBI Taxonomy" id="3064348"/>
    <lineage>
        <taxon>Bacteria</taxon>
        <taxon>Pseudomonadati</taxon>
        <taxon>Pseudomonadota</taxon>
        <taxon>Gammaproteobacteria</taxon>
        <taxon>Pseudomonadales</taxon>
        <taxon>Pseudomonadaceae</taxon>
        <taxon>Pseudomonas</taxon>
    </lineage>
</organism>
<keyword evidence="6" id="KW-1185">Reference proteome</keyword>
<comment type="caution">
    <text evidence="2">Lacks conserved residue(s) required for the propagation of feature annotation.</text>
</comment>
<dbReference type="PRINTS" id="PR00038">
    <property type="entry name" value="HTHLUXR"/>
</dbReference>
<dbReference type="SMART" id="SM00421">
    <property type="entry name" value="HTH_LUXR"/>
    <property type="match status" value="1"/>
</dbReference>
<dbReference type="InterPro" id="IPR000792">
    <property type="entry name" value="Tscrpt_reg_LuxR_C"/>
</dbReference>
<sequence length="226" mass="24641">MIMPLHICAERIPRPQMTCQIIVADEHPLYREGMIGLLKCLLPDAHISQAGNFEQVRLLLGNLPSADMLMIELRLPGLASIAELAKLRETTESSLIIIVMSALEDPELVELVLQTGVNGFIGKSCCAEQVRKTLGEIRKGKVVVSCQAIEAAAFDSDDPVCRLTARQREVWHLVAQGKTNKEIAAALDISPYTVRVHVSSLIRALNVPNRAVAAARFAGLYAGQPL</sequence>
<name>A0ABV4Z7I5_9PSED</name>
<protein>
    <submittedName>
        <fullName evidence="5">LuxR C-terminal-related transcriptional regulator</fullName>
    </submittedName>
</protein>
<evidence type="ECO:0000313" key="6">
    <source>
        <dbReference type="Proteomes" id="UP001577047"/>
    </source>
</evidence>
<evidence type="ECO:0000256" key="1">
    <source>
        <dbReference type="ARBA" id="ARBA00023125"/>
    </source>
</evidence>
<dbReference type="SMART" id="SM00448">
    <property type="entry name" value="REC"/>
    <property type="match status" value="1"/>
</dbReference>